<sequence>MAKTVQGRGVVGMQPSMRQDVAFVAGAETLAKIESFLDEALTDATEVIYLLGCGGSNYMFGVMEYLLREAKIPVVSMNAAEFTAKVPAPTGSKACVIASSTHGTTRETAEAIKVAGSTGSSVALVTQVEDSLCGREAQHVLLHNGVEAKQVLLALVAKEILARTGASHDQIPSSSEFNKVAEVFESSNSEWAQTFEDFAKTIVNGDATIVIGAGPNIGAASTFAACYLMEMQNIPAVPVEANDFLHGTHELVGAEFPVLLLATEDDTKILNDRVKSFLSRFTDKAMVLDTSDLAMPGVAEEHRATMGAVLMSSSIIARLAQKIEAETQVPLITRKYMWKVEY</sequence>
<dbReference type="GO" id="GO:0006487">
    <property type="term" value="P:protein N-linked glycosylation"/>
    <property type="evidence" value="ECO:0007669"/>
    <property type="project" value="TreeGrafter"/>
</dbReference>
<dbReference type="RefSeq" id="WP_165883514.1">
    <property type="nucleotide sequence ID" value="NZ_CP035810.1"/>
</dbReference>
<dbReference type="PANTHER" id="PTHR10937:SF14">
    <property type="entry name" value="FRUCTOSELYSINE 6-PHOSPHATE DEGLYCASE"/>
    <property type="match status" value="1"/>
</dbReference>
<dbReference type="SUPFAM" id="SSF53697">
    <property type="entry name" value="SIS domain"/>
    <property type="match status" value="1"/>
</dbReference>
<name>A0A6G8KWS7_9MICO</name>
<dbReference type="Pfam" id="PF01380">
    <property type="entry name" value="SIS"/>
    <property type="match status" value="1"/>
</dbReference>
<dbReference type="InterPro" id="IPR001347">
    <property type="entry name" value="SIS_dom"/>
</dbReference>
<dbReference type="KEGG" id="blut:EW640_07200"/>
<evidence type="ECO:0000259" key="1">
    <source>
        <dbReference type="PROSITE" id="PS51464"/>
    </source>
</evidence>
<dbReference type="InterPro" id="IPR046348">
    <property type="entry name" value="SIS_dom_sf"/>
</dbReference>
<dbReference type="GO" id="GO:0097367">
    <property type="term" value="F:carbohydrate derivative binding"/>
    <property type="evidence" value="ECO:0007669"/>
    <property type="project" value="InterPro"/>
</dbReference>
<dbReference type="GO" id="GO:0006047">
    <property type="term" value="P:UDP-N-acetylglucosamine metabolic process"/>
    <property type="evidence" value="ECO:0007669"/>
    <property type="project" value="TreeGrafter"/>
</dbReference>
<dbReference type="Gene3D" id="3.40.50.10490">
    <property type="entry name" value="Glucose-6-phosphate isomerase like protein, domain 1"/>
    <property type="match status" value="2"/>
</dbReference>
<dbReference type="PROSITE" id="PS51464">
    <property type="entry name" value="SIS"/>
    <property type="match status" value="1"/>
</dbReference>
<accession>A0A6G8KWS7</accession>
<feature type="domain" description="SIS" evidence="1">
    <location>
        <begin position="37"/>
        <end position="171"/>
    </location>
</feature>
<dbReference type="EMBL" id="CP035810">
    <property type="protein sequence ID" value="QIN29081.1"/>
    <property type="molecule type" value="Genomic_DNA"/>
</dbReference>
<organism evidence="2 3">
    <name type="scientific">Brevibacterium luteolum</name>
    <dbReference type="NCBI Taxonomy" id="199591"/>
    <lineage>
        <taxon>Bacteria</taxon>
        <taxon>Bacillati</taxon>
        <taxon>Actinomycetota</taxon>
        <taxon>Actinomycetes</taxon>
        <taxon>Micrococcales</taxon>
        <taxon>Brevibacteriaceae</taxon>
        <taxon>Brevibacterium</taxon>
    </lineage>
</organism>
<evidence type="ECO:0000313" key="3">
    <source>
        <dbReference type="Proteomes" id="UP000501518"/>
    </source>
</evidence>
<reference evidence="2 3" key="1">
    <citation type="submission" date="2019-02" db="EMBL/GenBank/DDBJ databases">
        <title>Complete Genome Sequence and Methylome Analysis of Brevibacterium luteolum NEB1784.</title>
        <authorList>
            <person name="Fomenkov A."/>
            <person name="Roberts R.J."/>
        </authorList>
    </citation>
    <scope>NUCLEOTIDE SEQUENCE [LARGE SCALE GENOMIC DNA]</scope>
    <source>
        <strain evidence="2 3">NEB1784</strain>
    </source>
</reference>
<dbReference type="AlphaFoldDB" id="A0A6G8KWS7"/>
<dbReference type="GO" id="GO:0004360">
    <property type="term" value="F:glutamine-fructose-6-phosphate transaminase (isomerizing) activity"/>
    <property type="evidence" value="ECO:0007669"/>
    <property type="project" value="TreeGrafter"/>
</dbReference>
<dbReference type="PANTHER" id="PTHR10937">
    <property type="entry name" value="GLUCOSAMINE--FRUCTOSE-6-PHOSPHATE AMINOTRANSFERASE, ISOMERIZING"/>
    <property type="match status" value="1"/>
</dbReference>
<gene>
    <name evidence="2" type="ORF">EW640_07200</name>
</gene>
<protein>
    <submittedName>
        <fullName evidence="2">SIS domain-containing protein</fullName>
    </submittedName>
</protein>
<dbReference type="Proteomes" id="UP000501518">
    <property type="component" value="Chromosome"/>
</dbReference>
<evidence type="ECO:0000313" key="2">
    <source>
        <dbReference type="EMBL" id="QIN29081.1"/>
    </source>
</evidence>
<proteinExistence type="predicted"/>
<dbReference type="GO" id="GO:0006002">
    <property type="term" value="P:fructose 6-phosphate metabolic process"/>
    <property type="evidence" value="ECO:0007669"/>
    <property type="project" value="TreeGrafter"/>
</dbReference>